<dbReference type="OrthoDB" id="5421918at2759"/>
<proteinExistence type="predicted"/>
<protein>
    <submittedName>
        <fullName evidence="1">Uncharacterized protein</fullName>
    </submittedName>
</protein>
<accession>A0A3N4M8B8</accession>
<name>A0A3N4M8B8_9PEZI</name>
<keyword evidence="2" id="KW-1185">Reference proteome</keyword>
<evidence type="ECO:0000313" key="1">
    <source>
        <dbReference type="EMBL" id="RPB28781.1"/>
    </source>
</evidence>
<dbReference type="EMBL" id="ML121528">
    <property type="protein sequence ID" value="RPB28781.1"/>
    <property type="molecule type" value="Genomic_DNA"/>
</dbReference>
<gene>
    <name evidence="1" type="ORF">L211DRAFT_777156</name>
</gene>
<reference evidence="1 2" key="1">
    <citation type="journal article" date="2018" name="Nat. Ecol. Evol.">
        <title>Pezizomycetes genomes reveal the molecular basis of ectomycorrhizal truffle lifestyle.</title>
        <authorList>
            <person name="Murat C."/>
            <person name="Payen T."/>
            <person name="Noel B."/>
            <person name="Kuo A."/>
            <person name="Morin E."/>
            <person name="Chen J."/>
            <person name="Kohler A."/>
            <person name="Krizsan K."/>
            <person name="Balestrini R."/>
            <person name="Da Silva C."/>
            <person name="Montanini B."/>
            <person name="Hainaut M."/>
            <person name="Levati E."/>
            <person name="Barry K.W."/>
            <person name="Belfiori B."/>
            <person name="Cichocki N."/>
            <person name="Clum A."/>
            <person name="Dockter R.B."/>
            <person name="Fauchery L."/>
            <person name="Guy J."/>
            <person name="Iotti M."/>
            <person name="Le Tacon F."/>
            <person name="Lindquist E.A."/>
            <person name="Lipzen A."/>
            <person name="Malagnac F."/>
            <person name="Mello A."/>
            <person name="Molinier V."/>
            <person name="Miyauchi S."/>
            <person name="Poulain J."/>
            <person name="Riccioni C."/>
            <person name="Rubini A."/>
            <person name="Sitrit Y."/>
            <person name="Splivallo R."/>
            <person name="Traeger S."/>
            <person name="Wang M."/>
            <person name="Zifcakova L."/>
            <person name="Wipf D."/>
            <person name="Zambonelli A."/>
            <person name="Paolocci F."/>
            <person name="Nowrousian M."/>
            <person name="Ottonello S."/>
            <person name="Baldrian P."/>
            <person name="Spatafora J.W."/>
            <person name="Henrissat B."/>
            <person name="Nagy L.G."/>
            <person name="Aury J.M."/>
            <person name="Wincker P."/>
            <person name="Grigoriev I.V."/>
            <person name="Bonfante P."/>
            <person name="Martin F.M."/>
        </authorList>
    </citation>
    <scope>NUCLEOTIDE SEQUENCE [LARGE SCALE GENOMIC DNA]</scope>
    <source>
        <strain evidence="1 2">ATCC MYA-4762</strain>
    </source>
</reference>
<sequence>LFEIGHSTVILYTNRVCITLQSLFNDVVKWSTVQEKDNMRSRLRESGFRVFLGCIRILDRILIPFK</sequence>
<dbReference type="AlphaFoldDB" id="A0A3N4M8B8"/>
<evidence type="ECO:0000313" key="2">
    <source>
        <dbReference type="Proteomes" id="UP000267821"/>
    </source>
</evidence>
<dbReference type="Proteomes" id="UP000267821">
    <property type="component" value="Unassembled WGS sequence"/>
</dbReference>
<dbReference type="InParanoid" id="A0A3N4M8B8"/>
<feature type="non-terminal residue" evidence="1">
    <location>
        <position position="1"/>
    </location>
</feature>
<organism evidence="1 2">
    <name type="scientific">Terfezia boudieri ATCC MYA-4762</name>
    <dbReference type="NCBI Taxonomy" id="1051890"/>
    <lineage>
        <taxon>Eukaryota</taxon>
        <taxon>Fungi</taxon>
        <taxon>Dikarya</taxon>
        <taxon>Ascomycota</taxon>
        <taxon>Pezizomycotina</taxon>
        <taxon>Pezizomycetes</taxon>
        <taxon>Pezizales</taxon>
        <taxon>Pezizaceae</taxon>
        <taxon>Terfezia</taxon>
    </lineage>
</organism>